<organism evidence="2 3">
    <name type="scientific">Caenorhabditis nigoni</name>
    <dbReference type="NCBI Taxonomy" id="1611254"/>
    <lineage>
        <taxon>Eukaryota</taxon>
        <taxon>Metazoa</taxon>
        <taxon>Ecdysozoa</taxon>
        <taxon>Nematoda</taxon>
        <taxon>Chromadorea</taxon>
        <taxon>Rhabditida</taxon>
        <taxon>Rhabditina</taxon>
        <taxon>Rhabditomorpha</taxon>
        <taxon>Rhabditoidea</taxon>
        <taxon>Rhabditidae</taxon>
        <taxon>Peloderinae</taxon>
        <taxon>Caenorhabditis</taxon>
    </lineage>
</organism>
<reference evidence="3" key="1">
    <citation type="submission" date="2017-10" db="EMBL/GenBank/DDBJ databases">
        <title>Rapid genome shrinkage in a self-fertile nematode reveals novel sperm competition proteins.</title>
        <authorList>
            <person name="Yin D."/>
            <person name="Schwarz E.M."/>
            <person name="Thomas C.G."/>
            <person name="Felde R.L."/>
            <person name="Korf I.F."/>
            <person name="Cutter A.D."/>
            <person name="Schartner C.M."/>
            <person name="Ralston E.J."/>
            <person name="Meyer B.J."/>
            <person name="Haag E.S."/>
        </authorList>
    </citation>
    <scope>NUCLEOTIDE SEQUENCE [LARGE SCALE GENOMIC DNA]</scope>
    <source>
        <strain evidence="3">JU1422</strain>
    </source>
</reference>
<feature type="region of interest" description="Disordered" evidence="1">
    <location>
        <begin position="40"/>
        <end position="99"/>
    </location>
</feature>
<name>A0A2G5U0K2_9PELO</name>
<dbReference type="OrthoDB" id="5909739at2759"/>
<dbReference type="EMBL" id="PDUG01000004">
    <property type="protein sequence ID" value="PIC33008.1"/>
    <property type="molecule type" value="Genomic_DNA"/>
</dbReference>
<sequence>MSLFKCIISDVIYPNQNIEIPISQDDVNEKSKTMDEIQEEAEIRGDKESGGRHVNIPINREESEDDEAAGMEGFDADENVMEKESEQDPDELTLDELEELAKSFGKEVFGNVMDKASEFTGSDDVQSESDDSSLDPNSIAAQSEVASDSDGVKTVESEDLDGVVLPDQDDLSDDEIARIAAESVKPAEPVVPAAPARPPVRGGRIGSGVQPDSATQHNILIQFFLVSIAFLMF</sequence>
<proteinExistence type="predicted"/>
<dbReference type="AlphaFoldDB" id="A0A2G5U0K2"/>
<comment type="caution">
    <text evidence="2">The sequence shown here is derived from an EMBL/GenBank/DDBJ whole genome shotgun (WGS) entry which is preliminary data.</text>
</comment>
<gene>
    <name evidence="2" type="primary">Cnig_chr_IV.g13142</name>
    <name evidence="2" type="ORF">B9Z55_013142</name>
</gene>
<dbReference type="Proteomes" id="UP000230233">
    <property type="component" value="Chromosome IV"/>
</dbReference>
<feature type="region of interest" description="Disordered" evidence="1">
    <location>
        <begin position="120"/>
        <end position="171"/>
    </location>
</feature>
<feature type="compositionally biased region" description="Acidic residues" evidence="1">
    <location>
        <begin position="62"/>
        <end position="79"/>
    </location>
</feature>
<protein>
    <submittedName>
        <fullName evidence="2">Uncharacterized protein</fullName>
    </submittedName>
</protein>
<accession>A0A2G5U0K2</accession>
<evidence type="ECO:0000256" key="1">
    <source>
        <dbReference type="SAM" id="MobiDB-lite"/>
    </source>
</evidence>
<feature type="compositionally biased region" description="Acidic residues" evidence="1">
    <location>
        <begin position="157"/>
        <end position="171"/>
    </location>
</feature>
<evidence type="ECO:0000313" key="3">
    <source>
        <dbReference type="Proteomes" id="UP000230233"/>
    </source>
</evidence>
<feature type="region of interest" description="Disordered" evidence="1">
    <location>
        <begin position="188"/>
        <end position="209"/>
    </location>
</feature>
<feature type="compositionally biased region" description="Acidic residues" evidence="1">
    <location>
        <begin position="87"/>
        <end position="98"/>
    </location>
</feature>
<feature type="compositionally biased region" description="Basic and acidic residues" evidence="1">
    <location>
        <begin position="40"/>
        <end position="51"/>
    </location>
</feature>
<keyword evidence="3" id="KW-1185">Reference proteome</keyword>
<evidence type="ECO:0000313" key="2">
    <source>
        <dbReference type="EMBL" id="PIC33008.1"/>
    </source>
</evidence>